<comment type="caution">
    <text evidence="1">The sequence shown here is derived from an EMBL/GenBank/DDBJ whole genome shotgun (WGS) entry which is preliminary data.</text>
</comment>
<accession>A0A073JVY5</accession>
<name>A0A073JVY5_9BACI</name>
<dbReference type="AlphaFoldDB" id="A0A073JVY5"/>
<dbReference type="EMBL" id="JOTM01000145">
    <property type="protein sequence ID" value="KEK18382.1"/>
    <property type="molecule type" value="Genomic_DNA"/>
</dbReference>
<proteinExistence type="predicted"/>
<protein>
    <submittedName>
        <fullName evidence="1">Uncharacterized protein</fullName>
    </submittedName>
</protein>
<reference evidence="1 2" key="1">
    <citation type="submission" date="2014-06" db="EMBL/GenBank/DDBJ databases">
        <title>Draft genome sequence of Bacillus gaemokensis JCM 15801 (MCCC 1A00707).</title>
        <authorList>
            <person name="Lai Q."/>
            <person name="Liu Y."/>
            <person name="Shao Z."/>
        </authorList>
    </citation>
    <scope>NUCLEOTIDE SEQUENCE [LARGE SCALE GENOMIC DNA]</scope>
    <source>
        <strain evidence="1 2">JCM 15801</strain>
    </source>
</reference>
<dbReference type="Proteomes" id="UP000027778">
    <property type="component" value="Unassembled WGS sequence"/>
</dbReference>
<keyword evidence="2" id="KW-1185">Reference proteome</keyword>
<gene>
    <name evidence="1" type="ORF">BAGA_08030</name>
</gene>
<evidence type="ECO:0000313" key="2">
    <source>
        <dbReference type="Proteomes" id="UP000027778"/>
    </source>
</evidence>
<evidence type="ECO:0000313" key="1">
    <source>
        <dbReference type="EMBL" id="KEK18382.1"/>
    </source>
</evidence>
<organism evidence="1 2">
    <name type="scientific">Bacillus gaemokensis</name>
    <dbReference type="NCBI Taxonomy" id="574375"/>
    <lineage>
        <taxon>Bacteria</taxon>
        <taxon>Bacillati</taxon>
        <taxon>Bacillota</taxon>
        <taxon>Bacilli</taxon>
        <taxon>Bacillales</taxon>
        <taxon>Bacillaceae</taxon>
        <taxon>Bacillus</taxon>
        <taxon>Bacillus cereus group</taxon>
    </lineage>
</organism>
<sequence>MVGGDRVAQDEQGARALDAHRAGLQRHVQIGRPAQVKAVGVPRIAGAAAARQGLPGRIALEHVAVALGEHHGPHVVGHHGVDLGVAGPQVRQHHRRAVGAPADRFALQIAHDRAGQRVGHHHRRRHQVIGPRQRMDTAGEVAVARQHRRHARRAVGDALLHRR</sequence>